<feature type="region of interest" description="Disordered" evidence="1">
    <location>
        <begin position="102"/>
        <end position="129"/>
    </location>
</feature>
<dbReference type="AlphaFoldDB" id="A0A8J9Z1B7"/>
<dbReference type="Proteomes" id="UP000838412">
    <property type="component" value="Chromosome 14"/>
</dbReference>
<gene>
    <name evidence="2" type="primary">Hypp7544</name>
    <name evidence="2" type="ORF">BLAG_LOCUS8008</name>
</gene>
<organism evidence="2 3">
    <name type="scientific">Branchiostoma lanceolatum</name>
    <name type="common">Common lancelet</name>
    <name type="synonym">Amphioxus lanceolatum</name>
    <dbReference type="NCBI Taxonomy" id="7740"/>
    <lineage>
        <taxon>Eukaryota</taxon>
        <taxon>Metazoa</taxon>
        <taxon>Chordata</taxon>
        <taxon>Cephalochordata</taxon>
        <taxon>Leptocardii</taxon>
        <taxon>Amphioxiformes</taxon>
        <taxon>Branchiostomatidae</taxon>
        <taxon>Branchiostoma</taxon>
    </lineage>
</organism>
<evidence type="ECO:0000256" key="1">
    <source>
        <dbReference type="SAM" id="MobiDB-lite"/>
    </source>
</evidence>
<dbReference type="OrthoDB" id="10048946at2759"/>
<evidence type="ECO:0000313" key="3">
    <source>
        <dbReference type="Proteomes" id="UP000838412"/>
    </source>
</evidence>
<accession>A0A8J9Z1B7</accession>
<sequence length="220" mass="24630">MSRPWGRIKASAEDFPERVGVTQFAVAMVMNQYCNVYKSRGGRYFRHSLLFPSQKIFSLCEFFFSAFLASRSFCSTMISRLAPVLLVVMATWSLAATGPTWPESAGPGAWSARKDRRDASVPDGPLSEQSIGHVTDKLMDWTVIRELIMSEVNTALEESSAARELIRSEVNKVLRETSKTANSLVQSLMTIVRNDADAMREARRSDDGHPYQPLTFPRLG</sequence>
<evidence type="ECO:0000313" key="2">
    <source>
        <dbReference type="EMBL" id="CAH1245785.1"/>
    </source>
</evidence>
<protein>
    <submittedName>
        <fullName evidence="2">Hypp7544 protein</fullName>
    </submittedName>
</protein>
<reference evidence="2" key="1">
    <citation type="submission" date="2022-01" db="EMBL/GenBank/DDBJ databases">
        <authorList>
            <person name="Braso-Vives M."/>
        </authorList>
    </citation>
    <scope>NUCLEOTIDE SEQUENCE</scope>
</reference>
<proteinExistence type="predicted"/>
<feature type="compositionally biased region" description="Basic and acidic residues" evidence="1">
    <location>
        <begin position="199"/>
        <end position="209"/>
    </location>
</feature>
<dbReference type="EMBL" id="OV696699">
    <property type="protein sequence ID" value="CAH1245785.1"/>
    <property type="molecule type" value="Genomic_DNA"/>
</dbReference>
<name>A0A8J9Z1B7_BRALA</name>
<feature type="region of interest" description="Disordered" evidence="1">
    <location>
        <begin position="199"/>
        <end position="220"/>
    </location>
</feature>
<keyword evidence="3" id="KW-1185">Reference proteome</keyword>